<sequence>MIDWPNILATLAAAAIGGRVAAGVASRQIKASLQVEREKVRQETSKELIEAIDSFVHIAYRHDSEEKRHERQRLRRRILSLTALALPEQFSDTQRHLDMIDRWWWRKQCQPSAPPIQGTGFTATNDFFEGIKMRLFRDVFGQRIEFSGESERTEAAPSGN</sequence>
<dbReference type="AlphaFoldDB" id="A0A098PXV6"/>
<protein>
    <submittedName>
        <fullName evidence="1">Uncharacterized protein</fullName>
    </submittedName>
</protein>
<proteinExistence type="predicted"/>
<dbReference type="EMBL" id="JPHD02000124">
    <property type="protein sequence ID" value="KGE50542.1"/>
    <property type="molecule type" value="Genomic_DNA"/>
</dbReference>
<name>A0A098PXV6_9XANT</name>
<gene>
    <name evidence="1" type="ORF">GW15_0220060</name>
</gene>
<dbReference type="Proteomes" id="UP000028012">
    <property type="component" value="Unassembled WGS sequence"/>
</dbReference>
<evidence type="ECO:0000313" key="2">
    <source>
        <dbReference type="Proteomes" id="UP000028012"/>
    </source>
</evidence>
<reference evidence="1 2" key="1">
    <citation type="submission" date="2014-09" db="EMBL/GenBank/DDBJ databases">
        <title>A draft genome sequence for Xanthomonas axonopodis pv. vasculorum NCPPB 900.</title>
        <authorList>
            <person name="Harrison J."/>
            <person name="Studholme D.J."/>
        </authorList>
    </citation>
    <scope>NUCLEOTIDE SEQUENCE [LARGE SCALE GENOMIC DNA]</scope>
    <source>
        <strain evidence="1 2">NCPPB 900</strain>
    </source>
</reference>
<dbReference type="HOGENOM" id="CLU_1748540_0_0_6"/>
<dbReference type="STRING" id="325777.GW15_0220060"/>
<organism evidence="1 2">
    <name type="scientific">Xanthomonas axonopodis pv. vasculorum</name>
    <dbReference type="NCBI Taxonomy" id="325777"/>
    <lineage>
        <taxon>Bacteria</taxon>
        <taxon>Pseudomonadati</taxon>
        <taxon>Pseudomonadota</taxon>
        <taxon>Gammaproteobacteria</taxon>
        <taxon>Lysobacterales</taxon>
        <taxon>Lysobacteraceae</taxon>
        <taxon>Xanthomonas</taxon>
    </lineage>
</organism>
<dbReference type="GeneID" id="58001277"/>
<evidence type="ECO:0000313" key="1">
    <source>
        <dbReference type="EMBL" id="KGE50542.1"/>
    </source>
</evidence>
<dbReference type="RefSeq" id="WP_042824310.1">
    <property type="nucleotide sequence ID" value="NZ_CP053649.1"/>
</dbReference>
<comment type="caution">
    <text evidence="1">The sequence shown here is derived from an EMBL/GenBank/DDBJ whole genome shotgun (WGS) entry which is preliminary data.</text>
</comment>
<accession>A0A098PXV6</accession>